<dbReference type="AlphaFoldDB" id="A0AAE3DRJ3"/>
<dbReference type="EMBL" id="JAJEPR010000005">
    <property type="protein sequence ID" value="MCC2189128.1"/>
    <property type="molecule type" value="Genomic_DNA"/>
</dbReference>
<organism evidence="1 2">
    <name type="scientific">Fusicatenibacter faecihominis</name>
    <dbReference type="NCBI Taxonomy" id="2881276"/>
    <lineage>
        <taxon>Bacteria</taxon>
        <taxon>Bacillati</taxon>
        <taxon>Bacillota</taxon>
        <taxon>Clostridia</taxon>
        <taxon>Lachnospirales</taxon>
        <taxon>Lachnospiraceae</taxon>
        <taxon>Fusicatenibacter</taxon>
    </lineage>
</organism>
<dbReference type="InterPro" id="IPR036515">
    <property type="entry name" value="Transposase_17_sf"/>
</dbReference>
<dbReference type="Gene3D" id="3.30.70.1290">
    <property type="entry name" value="Transposase IS200-like"/>
    <property type="match status" value="1"/>
</dbReference>
<protein>
    <submittedName>
        <fullName evidence="1">Uncharacterized protein</fullName>
    </submittedName>
</protein>
<keyword evidence="2" id="KW-1185">Reference proteome</keyword>
<evidence type="ECO:0000313" key="1">
    <source>
        <dbReference type="EMBL" id="MCC2189128.1"/>
    </source>
</evidence>
<accession>A0AAE3DRJ3</accession>
<dbReference type="RefSeq" id="WP_227614560.1">
    <property type="nucleotide sequence ID" value="NZ_JAJEPR010000005.1"/>
</dbReference>
<comment type="caution">
    <text evidence="1">The sequence shown here is derived from an EMBL/GenBank/DDBJ whole genome shotgun (WGS) entry which is preliminary data.</text>
</comment>
<proteinExistence type="predicted"/>
<gene>
    <name evidence="1" type="ORF">LKD71_04725</name>
</gene>
<dbReference type="GO" id="GO:0006313">
    <property type="term" value="P:DNA transposition"/>
    <property type="evidence" value="ECO:0007669"/>
    <property type="project" value="InterPro"/>
</dbReference>
<name>A0AAE3DRJ3_9FIRM</name>
<evidence type="ECO:0000313" key="2">
    <source>
        <dbReference type="Proteomes" id="UP001197875"/>
    </source>
</evidence>
<dbReference type="GO" id="GO:0004803">
    <property type="term" value="F:transposase activity"/>
    <property type="evidence" value="ECO:0007669"/>
    <property type="project" value="InterPro"/>
</dbReference>
<dbReference type="GO" id="GO:0003677">
    <property type="term" value="F:DNA binding"/>
    <property type="evidence" value="ECO:0007669"/>
    <property type="project" value="InterPro"/>
</dbReference>
<sequence length="175" mass="20609">MDKMKVCHDVLRAENQPFADERDKKKFLDLVEEQKKEKELDIFAFCVTDEECHFLVLGDSEGKLAEAADAVVKNFAAHYSAHHKGEEVQLVRKNKSRELMDHEELIESCRRIHMIAIEQKLALKPEDYWWSSLGEYRKLPPRQRDMVNTGVILKYLDRNRNRALGKFLKLHRSNE</sequence>
<dbReference type="Proteomes" id="UP001197875">
    <property type="component" value="Unassembled WGS sequence"/>
</dbReference>
<reference evidence="1 2" key="1">
    <citation type="submission" date="2021-10" db="EMBL/GenBank/DDBJ databases">
        <title>Anaerobic single-cell dispensing facilitates the cultivation of human gut bacteria.</title>
        <authorList>
            <person name="Afrizal A."/>
        </authorList>
    </citation>
    <scope>NUCLEOTIDE SEQUENCE [LARGE SCALE GENOMIC DNA]</scope>
    <source>
        <strain evidence="1 2">CLA-AA-H277</strain>
    </source>
</reference>